<dbReference type="OrthoDB" id="1958058at2"/>
<dbReference type="STRING" id="469378.Ccur_02640"/>
<organism evidence="1 2">
    <name type="scientific">Cryptobacterium curtum (strain ATCC 700683 / DSM 15641 / CCUG 43107 / 12-3)</name>
    <dbReference type="NCBI Taxonomy" id="469378"/>
    <lineage>
        <taxon>Bacteria</taxon>
        <taxon>Bacillati</taxon>
        <taxon>Actinomycetota</taxon>
        <taxon>Coriobacteriia</taxon>
        <taxon>Eggerthellales</taxon>
        <taxon>Eggerthellaceae</taxon>
        <taxon>Cryptobacterium</taxon>
    </lineage>
</organism>
<dbReference type="EMBL" id="CP001682">
    <property type="protein sequence ID" value="ACU93991.1"/>
    <property type="molecule type" value="Genomic_DNA"/>
</dbReference>
<dbReference type="Proteomes" id="UP000000954">
    <property type="component" value="Chromosome"/>
</dbReference>
<dbReference type="eggNOG" id="ENOG5032IMR">
    <property type="taxonomic scope" value="Bacteria"/>
</dbReference>
<evidence type="ECO:0000313" key="2">
    <source>
        <dbReference type="Proteomes" id="UP000000954"/>
    </source>
</evidence>
<proteinExistence type="predicted"/>
<dbReference type="AlphaFoldDB" id="C7MM51"/>
<evidence type="ECO:0000313" key="1">
    <source>
        <dbReference type="EMBL" id="ACU93991.1"/>
    </source>
</evidence>
<gene>
    <name evidence="1" type="ordered locus">Ccur_02640</name>
</gene>
<keyword evidence="2" id="KW-1185">Reference proteome</keyword>
<evidence type="ECO:0008006" key="3">
    <source>
        <dbReference type="Google" id="ProtNLM"/>
    </source>
</evidence>
<sequence length="326" mass="35414">MELDLVYTDTRHVPRGILSGYALDLSFGGDENRFELVCPADTRLDPGALVGAYGTEYGGIVDETEPADDGYTITYMGRTWHGLLVERIIEPDAGAGHLHWQGEAHAMIRMLVSRCGLSSLFEVPGSSGIAIPSLDFDRYTTVWDGMTKALSKAGARPYISWDGGRVVIKAVKAKTVEIDSDTHPVHIVSVHRSVNHLICLGKGELADRTVIHLYTDASGSISTSPTFTGVDEIAEVYDYSSAEAEELEKKGREELAKRHKASSAELSSLDDLGDIAAVGDTFHAIERTTGIEAHATITKKIVKVRYDGTVEVRYETGEKRATGDAE</sequence>
<dbReference type="KEGG" id="ccu:Ccur_02640"/>
<protein>
    <recommendedName>
        <fullName evidence="3">Phage protein D</fullName>
    </recommendedName>
</protein>
<dbReference type="HOGENOM" id="CLU_831027_0_0_11"/>
<accession>C7MM51</accession>
<name>C7MM51_CRYCD</name>
<reference evidence="1 2" key="1">
    <citation type="journal article" date="2009" name="Stand. Genomic Sci.">
        <title>Complete genome sequence of Cryptobacterium curtum type strain (12-3).</title>
        <authorList>
            <person name="Mavrommatis K."/>
            <person name="Pukall R."/>
            <person name="Rohde C."/>
            <person name="Chen F."/>
            <person name="Sims D."/>
            <person name="Brettin T."/>
            <person name="Kuske C."/>
            <person name="Detter J.C."/>
            <person name="Han C."/>
            <person name="Lapidus A."/>
            <person name="Copeland A."/>
            <person name="Glavina Del Rio T."/>
            <person name="Nolan M."/>
            <person name="Lucas S."/>
            <person name="Tice H."/>
            <person name="Cheng J.F."/>
            <person name="Bruce D."/>
            <person name="Goodwin L."/>
            <person name="Pitluck S."/>
            <person name="Ovchinnikova G."/>
            <person name="Pati A."/>
            <person name="Ivanova N."/>
            <person name="Chen A."/>
            <person name="Palaniappan K."/>
            <person name="Chain P."/>
            <person name="D'haeseleer P."/>
            <person name="Goker M."/>
            <person name="Bristow J."/>
            <person name="Eisen J.A."/>
            <person name="Markowitz V."/>
            <person name="Hugenholtz P."/>
            <person name="Rohde M."/>
            <person name="Klenk H.P."/>
            <person name="Kyrpides N.C."/>
        </authorList>
    </citation>
    <scope>NUCLEOTIDE SEQUENCE [LARGE SCALE GENOMIC DNA]</scope>
    <source>
        <strain evidence="2">ATCC 700683 / DSM 15641 / 12-3</strain>
    </source>
</reference>
<dbReference type="RefSeq" id="WP_012802679.1">
    <property type="nucleotide sequence ID" value="NC_013170.1"/>
</dbReference>